<feature type="compositionally biased region" description="Polar residues" evidence="1">
    <location>
        <begin position="9"/>
        <end position="23"/>
    </location>
</feature>
<dbReference type="AlphaFoldDB" id="I0KWG0"/>
<keyword evidence="3" id="KW-1185">Reference proteome</keyword>
<dbReference type="EMBL" id="CAIE01000010">
    <property type="protein sequence ID" value="CCH15907.1"/>
    <property type="molecule type" value="Genomic_DNA"/>
</dbReference>
<dbReference type="STRING" id="1150864.MILUP08_40818"/>
<protein>
    <submittedName>
        <fullName evidence="2">Toxin antitoxin genome stability system, pilT family protein</fullName>
    </submittedName>
</protein>
<evidence type="ECO:0000256" key="1">
    <source>
        <dbReference type="SAM" id="MobiDB-lite"/>
    </source>
</evidence>
<gene>
    <name evidence="2" type="ORF">MILUP08_40818</name>
</gene>
<proteinExistence type="predicted"/>
<feature type="compositionally biased region" description="Polar residues" evidence="1">
    <location>
        <begin position="47"/>
        <end position="61"/>
    </location>
</feature>
<organism evidence="2 3">
    <name type="scientific">Micromonospora lupini str. Lupac 08</name>
    <dbReference type="NCBI Taxonomy" id="1150864"/>
    <lineage>
        <taxon>Bacteria</taxon>
        <taxon>Bacillati</taxon>
        <taxon>Actinomycetota</taxon>
        <taxon>Actinomycetes</taxon>
        <taxon>Micromonosporales</taxon>
        <taxon>Micromonosporaceae</taxon>
        <taxon>Micromonospora</taxon>
    </lineage>
</organism>
<sequence>MTPRPICRASSNGWSAARRSSSIGPARLWQRWCPWSGGPTAPPSVPSPANWTSPATGTHQKPTPRSPPTSASAHDPAAGHSRRAPAITGDATVGVEFLDRLRHEPDIFLSPVTL</sequence>
<feature type="region of interest" description="Disordered" evidence="1">
    <location>
        <begin position="1"/>
        <end position="88"/>
    </location>
</feature>
<name>I0KWG0_9ACTN</name>
<evidence type="ECO:0000313" key="3">
    <source>
        <dbReference type="Proteomes" id="UP000003448"/>
    </source>
</evidence>
<dbReference type="Proteomes" id="UP000003448">
    <property type="component" value="Unassembled WGS sequence"/>
</dbReference>
<accession>I0KWG0</accession>
<reference evidence="3" key="1">
    <citation type="journal article" date="2012" name="J. Bacteriol.">
        <title>Genome Sequence of Micromonospora lupini Lupac 08, Isolated from Root Nodules of Lupinus angustifolius.</title>
        <authorList>
            <person name="Alonso-Vega P."/>
            <person name="Normand P."/>
            <person name="Bacigalupe R."/>
            <person name="Pujic P."/>
            <person name="Lajus A."/>
            <person name="Vallenet D."/>
            <person name="Carro L."/>
            <person name="Coll P."/>
            <person name="Trujillo M.E."/>
        </authorList>
    </citation>
    <scope>NUCLEOTIDE SEQUENCE [LARGE SCALE GENOMIC DNA]</scope>
    <source>
        <strain evidence="3">Lupac 08</strain>
    </source>
</reference>
<evidence type="ECO:0000313" key="2">
    <source>
        <dbReference type="EMBL" id="CCH15907.1"/>
    </source>
</evidence>
<comment type="caution">
    <text evidence="2">The sequence shown here is derived from an EMBL/GenBank/DDBJ whole genome shotgun (WGS) entry which is preliminary data.</text>
</comment>